<dbReference type="AlphaFoldDB" id="A0A345HE93"/>
<dbReference type="KEGG" id="fat:DVK85_11965"/>
<evidence type="ECO:0000313" key="3">
    <source>
        <dbReference type="Proteomes" id="UP000253951"/>
    </source>
</evidence>
<feature type="chain" id="PRO_5016666134" description="Nuclear transport factor 2 family protein" evidence="1">
    <location>
        <begin position="20"/>
        <end position="175"/>
    </location>
</feature>
<evidence type="ECO:0000313" key="2">
    <source>
        <dbReference type="EMBL" id="AXG74903.1"/>
    </source>
</evidence>
<accession>A0A345HE93</accession>
<reference evidence="2 3" key="1">
    <citation type="submission" date="2018-07" db="EMBL/GenBank/DDBJ databases">
        <title>Complete genome sequence of Flavobacterium arcticum type strain SM1502T.</title>
        <authorList>
            <person name="Li Y."/>
            <person name="Li D.-D."/>
        </authorList>
    </citation>
    <scope>NUCLEOTIDE SEQUENCE [LARGE SCALE GENOMIC DNA]</scope>
    <source>
        <strain evidence="2 3">SM1502</strain>
    </source>
</reference>
<dbReference type="Proteomes" id="UP000253951">
    <property type="component" value="Chromosome"/>
</dbReference>
<feature type="signal peptide" evidence="1">
    <location>
        <begin position="1"/>
        <end position="19"/>
    </location>
</feature>
<gene>
    <name evidence="2" type="ORF">DVK85_11965</name>
</gene>
<proteinExistence type="predicted"/>
<evidence type="ECO:0008006" key="4">
    <source>
        <dbReference type="Google" id="ProtNLM"/>
    </source>
</evidence>
<name>A0A345HE93_9FLAO</name>
<keyword evidence="3" id="KW-1185">Reference proteome</keyword>
<dbReference type="EMBL" id="CP031188">
    <property type="protein sequence ID" value="AXG74903.1"/>
    <property type="molecule type" value="Genomic_DNA"/>
</dbReference>
<keyword evidence="1" id="KW-0732">Signal</keyword>
<dbReference type="RefSeq" id="WP_114678661.1">
    <property type="nucleotide sequence ID" value="NZ_CP031188.1"/>
</dbReference>
<protein>
    <recommendedName>
        <fullName evidence="4">Nuclear transport factor 2 family protein</fullName>
    </recommendedName>
</protein>
<organism evidence="2 3">
    <name type="scientific">Flavobacterium arcticum</name>
    <dbReference type="NCBI Taxonomy" id="1784713"/>
    <lineage>
        <taxon>Bacteria</taxon>
        <taxon>Pseudomonadati</taxon>
        <taxon>Bacteroidota</taxon>
        <taxon>Flavobacteriia</taxon>
        <taxon>Flavobacteriales</taxon>
        <taxon>Flavobacteriaceae</taxon>
        <taxon>Flavobacterium</taxon>
    </lineage>
</organism>
<evidence type="ECO:0000256" key="1">
    <source>
        <dbReference type="SAM" id="SignalP"/>
    </source>
</evidence>
<sequence>MKKILLLFTFLLSVTTIQAQSENDNIDTVILTEADKMGKAFVAAEYAVFAKFTHPTIVTMMGGEEKMISEIARSFDLIKEDGVSFEDISYGVPSEIIQYEGQLQCTLPQMIEMKVDGGTVTANAVLIAVSMDNGVNWYFIDPTGNDIATMRKIIPTLSPLLKIPVSVEPTYSKDK</sequence>
<dbReference type="OrthoDB" id="670350at2"/>